<keyword evidence="2" id="KW-1133">Transmembrane helix</keyword>
<accession>A0A6N9H4N9</accession>
<comment type="caution">
    <text evidence="3">The sequence shown here is derived from an EMBL/GenBank/DDBJ whole genome shotgun (WGS) entry which is preliminary data.</text>
</comment>
<feature type="region of interest" description="Disordered" evidence="1">
    <location>
        <begin position="252"/>
        <end position="273"/>
    </location>
</feature>
<evidence type="ECO:0000256" key="2">
    <source>
        <dbReference type="SAM" id="Phobius"/>
    </source>
</evidence>
<dbReference type="Proteomes" id="UP000469215">
    <property type="component" value="Unassembled WGS sequence"/>
</dbReference>
<organism evidence="3 4">
    <name type="scientific">Brevibacterium rongguiense</name>
    <dbReference type="NCBI Taxonomy" id="2695267"/>
    <lineage>
        <taxon>Bacteria</taxon>
        <taxon>Bacillati</taxon>
        <taxon>Actinomycetota</taxon>
        <taxon>Actinomycetes</taxon>
        <taxon>Micrococcales</taxon>
        <taxon>Brevibacteriaceae</taxon>
        <taxon>Brevibacterium</taxon>
    </lineage>
</organism>
<reference evidence="3 4" key="1">
    <citation type="submission" date="2020-01" db="EMBL/GenBank/DDBJ databases">
        <authorList>
            <person name="Deng T."/>
        </authorList>
    </citation>
    <scope>NUCLEOTIDE SEQUENCE [LARGE SCALE GENOMIC DNA]</scope>
    <source>
        <strain evidence="3 4">5221</strain>
    </source>
</reference>
<keyword evidence="4" id="KW-1185">Reference proteome</keyword>
<sequence length="671" mass="70589">MSASDDGFDAFQKAQSASEPERSSRLVSALAAAVAPQLRRGRLAILPSVAPGLDPGFADRGRAAIAASGAPLIVIVGPQLEVRTGDNILQTYIDLLLRVGPKDGTGILAYFEVSSGGGVLPHILASGARGTSDRLDATPESNDLLEDQLGGVFPFDPSPYIAFAAAAGQAWLQNRPAPNPKDFAGSHSNASMSRYLELAKPGGTSALAATTTAVTVGAATVWVLERRRRAATVATVLPTEVVERVRSTAGKAYELPPLKPNPKPKQLERRSERSEMLGALEDVRARVGLEGPRLGGAATDIAALWIMDQLAAEPVTQPITGSGRTTWCYFNPFHGKRTREIAWHSGRGQLSVPACENCRTAVKDGHEPRALLVRAGTRVRPYYQLDDGYARTGLGAFAPIHTDIPNRPASGPPPDPRRHRRRAGGRIALGVGAVLVATVVGAGIGAIVADRVVDTSNSSFDPERYADTEDYPTERIDALAGQLKKSHLAVEPGAEGLFTKAERARAAKAAASAHTPIWLVFAPSAGTDESGGEEELLANRIAAQTGKGIVVLASPTHTAFGANGYDLTRPDNVTSGLKLGWKDGYNPDGGAGAERLVRAIDESHPQPDPDVKPKTARTQGLRTAPDERSAIVPNALRGAGAGAAVGLVLGVIAEAFLAWTAARLRARRSQR</sequence>
<feature type="region of interest" description="Disordered" evidence="1">
    <location>
        <begin position="603"/>
        <end position="627"/>
    </location>
</feature>
<protein>
    <recommendedName>
        <fullName evidence="5">TPM domain-containing protein</fullName>
    </recommendedName>
</protein>
<evidence type="ECO:0000256" key="1">
    <source>
        <dbReference type="SAM" id="MobiDB-lite"/>
    </source>
</evidence>
<feature type="transmembrane region" description="Helical" evidence="2">
    <location>
        <begin position="639"/>
        <end position="662"/>
    </location>
</feature>
<dbReference type="EMBL" id="WWEQ01000008">
    <property type="protein sequence ID" value="MYM19018.1"/>
    <property type="molecule type" value="Genomic_DNA"/>
</dbReference>
<feature type="compositionally biased region" description="Basic and acidic residues" evidence="1">
    <location>
        <begin position="603"/>
        <end position="613"/>
    </location>
</feature>
<evidence type="ECO:0000313" key="4">
    <source>
        <dbReference type="Proteomes" id="UP000469215"/>
    </source>
</evidence>
<evidence type="ECO:0000313" key="3">
    <source>
        <dbReference type="EMBL" id="MYM19018.1"/>
    </source>
</evidence>
<feature type="region of interest" description="Disordered" evidence="1">
    <location>
        <begin position="400"/>
        <end position="421"/>
    </location>
</feature>
<gene>
    <name evidence="3" type="ORF">GSY69_03245</name>
</gene>
<keyword evidence="2" id="KW-0812">Transmembrane</keyword>
<name>A0A6N9H4N9_9MICO</name>
<feature type="transmembrane region" description="Helical" evidence="2">
    <location>
        <begin position="427"/>
        <end position="449"/>
    </location>
</feature>
<evidence type="ECO:0008006" key="5">
    <source>
        <dbReference type="Google" id="ProtNLM"/>
    </source>
</evidence>
<proteinExistence type="predicted"/>
<dbReference type="AlphaFoldDB" id="A0A6N9H4N9"/>
<feature type="transmembrane region" description="Helical" evidence="2">
    <location>
        <begin position="206"/>
        <end position="224"/>
    </location>
</feature>
<keyword evidence="2" id="KW-0472">Membrane</keyword>
<dbReference type="RefSeq" id="WP_160952456.1">
    <property type="nucleotide sequence ID" value="NZ_WWEQ01000008.1"/>
</dbReference>